<keyword evidence="2" id="KW-1185">Reference proteome</keyword>
<gene>
    <name evidence="1" type="ORF">DSL72_007568</name>
</gene>
<reference evidence="1" key="1">
    <citation type="submission" date="2020-10" db="EMBL/GenBank/DDBJ databases">
        <title>Genome Sequence of Monilinia vaccinii-corymbosi Sheds Light on Mummy Berry Disease Infection of Blueberry and Mating Type.</title>
        <authorList>
            <person name="Yow A.G."/>
            <person name="Zhang Y."/>
            <person name="Bansal K."/>
            <person name="Eacker S.M."/>
            <person name="Sullivan S."/>
            <person name="Liachko I."/>
            <person name="Cubeta M.A."/>
            <person name="Rollins J.A."/>
            <person name="Ashrafi H."/>
        </authorList>
    </citation>
    <scope>NUCLEOTIDE SEQUENCE</scope>
    <source>
        <strain evidence="1">RL-1</strain>
    </source>
</reference>
<dbReference type="EMBL" id="CP063409">
    <property type="protein sequence ID" value="QSZ34713.1"/>
    <property type="molecule type" value="Genomic_DNA"/>
</dbReference>
<dbReference type="Proteomes" id="UP000672032">
    <property type="component" value="Chromosome 5"/>
</dbReference>
<name>A0A8A3PI54_9HELO</name>
<accession>A0A8A3PI54</accession>
<evidence type="ECO:0000313" key="2">
    <source>
        <dbReference type="Proteomes" id="UP000672032"/>
    </source>
</evidence>
<protein>
    <submittedName>
        <fullName evidence="1">Uncharacterized protein</fullName>
    </submittedName>
</protein>
<evidence type="ECO:0000313" key="1">
    <source>
        <dbReference type="EMBL" id="QSZ34713.1"/>
    </source>
</evidence>
<sequence>MSHRFEDRDVDVTDSDTGRRLVEEDVEIEYVFGVKMDVGRGKSCVGAGGGIEYMPHRAWGGSQSDAE</sequence>
<proteinExistence type="predicted"/>
<organism evidence="1 2">
    <name type="scientific">Monilinia vaccinii-corymbosi</name>
    <dbReference type="NCBI Taxonomy" id="61207"/>
    <lineage>
        <taxon>Eukaryota</taxon>
        <taxon>Fungi</taxon>
        <taxon>Dikarya</taxon>
        <taxon>Ascomycota</taxon>
        <taxon>Pezizomycotina</taxon>
        <taxon>Leotiomycetes</taxon>
        <taxon>Helotiales</taxon>
        <taxon>Sclerotiniaceae</taxon>
        <taxon>Monilinia</taxon>
    </lineage>
</organism>
<dbReference type="AlphaFoldDB" id="A0A8A3PI54"/>